<name>A0ACD3RPI9_LARCR</name>
<sequence>MKFCLKLMRLKTASDATDYLSTYTGIRSHDQRQSYKQDFNREYSEYRDLHARIDGVTRQFMELDTQLKRLHHESHKYKTVHNQILQEYRKIKKSNPNYNQDKSRCEYLHNKLAHIKKLISEYDQQQLSVDHSSHN</sequence>
<dbReference type="Proteomes" id="UP000793456">
    <property type="component" value="Chromosome III"/>
</dbReference>
<dbReference type="EMBL" id="CM011676">
    <property type="protein sequence ID" value="TMS21389.1"/>
    <property type="molecule type" value="Genomic_DNA"/>
</dbReference>
<proteinExistence type="predicted"/>
<evidence type="ECO:0000313" key="2">
    <source>
        <dbReference type="Proteomes" id="UP000793456"/>
    </source>
</evidence>
<comment type="caution">
    <text evidence="1">The sequence shown here is derived from an EMBL/GenBank/DDBJ whole genome shotgun (WGS) entry which is preliminary data.</text>
</comment>
<accession>A0ACD3RPI9</accession>
<organism evidence="1 2">
    <name type="scientific">Larimichthys crocea</name>
    <name type="common">Large yellow croaker</name>
    <name type="synonym">Pseudosciaena crocea</name>
    <dbReference type="NCBI Taxonomy" id="215358"/>
    <lineage>
        <taxon>Eukaryota</taxon>
        <taxon>Metazoa</taxon>
        <taxon>Chordata</taxon>
        <taxon>Craniata</taxon>
        <taxon>Vertebrata</taxon>
        <taxon>Euteleostomi</taxon>
        <taxon>Actinopterygii</taxon>
        <taxon>Neopterygii</taxon>
        <taxon>Teleostei</taxon>
        <taxon>Neoteleostei</taxon>
        <taxon>Acanthomorphata</taxon>
        <taxon>Eupercaria</taxon>
        <taxon>Sciaenidae</taxon>
        <taxon>Larimichthys</taxon>
    </lineage>
</organism>
<protein>
    <submittedName>
        <fullName evidence="1">Uncharacterized protein</fullName>
    </submittedName>
</protein>
<keyword evidence="2" id="KW-1185">Reference proteome</keyword>
<evidence type="ECO:0000313" key="1">
    <source>
        <dbReference type="EMBL" id="TMS21389.1"/>
    </source>
</evidence>
<reference evidence="1" key="1">
    <citation type="submission" date="2018-11" db="EMBL/GenBank/DDBJ databases">
        <title>The sequence and de novo assembly of Larimichthys crocea genome using PacBio and Hi-C technologies.</title>
        <authorList>
            <person name="Xu P."/>
            <person name="Chen B."/>
            <person name="Zhou Z."/>
            <person name="Ke Q."/>
            <person name="Wu Y."/>
            <person name="Bai H."/>
            <person name="Pu F."/>
        </authorList>
    </citation>
    <scope>NUCLEOTIDE SEQUENCE</scope>
    <source>
        <tissue evidence="1">Muscle</tissue>
    </source>
</reference>
<gene>
    <name evidence="1" type="ORF">E3U43_015362</name>
</gene>